<protein>
    <submittedName>
        <fullName evidence="1">Uncharacterized protein</fullName>
    </submittedName>
</protein>
<keyword evidence="2" id="KW-1185">Reference proteome</keyword>
<organism evidence="1 2">
    <name type="scientific">Actinocorallia aurantiaca</name>
    <dbReference type="NCBI Taxonomy" id="46204"/>
    <lineage>
        <taxon>Bacteria</taxon>
        <taxon>Bacillati</taxon>
        <taxon>Actinomycetota</taxon>
        <taxon>Actinomycetes</taxon>
        <taxon>Streptosporangiales</taxon>
        <taxon>Thermomonosporaceae</taxon>
        <taxon>Actinocorallia</taxon>
    </lineage>
</organism>
<reference evidence="1 2" key="1">
    <citation type="journal article" date="2019" name="Int. J. Syst. Evol. Microbiol.">
        <title>The Global Catalogue of Microorganisms (GCM) 10K type strain sequencing project: providing services to taxonomists for standard genome sequencing and annotation.</title>
        <authorList>
            <consortium name="The Broad Institute Genomics Platform"/>
            <consortium name="The Broad Institute Genome Sequencing Center for Infectious Disease"/>
            <person name="Wu L."/>
            <person name="Ma J."/>
        </authorList>
    </citation>
    <scope>NUCLEOTIDE SEQUENCE [LARGE SCALE GENOMIC DNA]</scope>
    <source>
        <strain evidence="1 2">JCM 8201</strain>
    </source>
</reference>
<name>A0ABN3UBH1_9ACTN</name>
<accession>A0ABN3UBH1</accession>
<dbReference type="EMBL" id="BAAATZ010000015">
    <property type="protein sequence ID" value="GAA2729581.1"/>
    <property type="molecule type" value="Genomic_DNA"/>
</dbReference>
<proteinExistence type="predicted"/>
<evidence type="ECO:0000313" key="1">
    <source>
        <dbReference type="EMBL" id="GAA2729581.1"/>
    </source>
</evidence>
<sequence length="49" mass="5746">MRTPISHRPSDAFAVMPARRRPQPYRVIDPVFERLIPHEEDLAHVRLNG</sequence>
<comment type="caution">
    <text evidence="1">The sequence shown here is derived from an EMBL/GenBank/DDBJ whole genome shotgun (WGS) entry which is preliminary data.</text>
</comment>
<dbReference type="Proteomes" id="UP001501842">
    <property type="component" value="Unassembled WGS sequence"/>
</dbReference>
<evidence type="ECO:0000313" key="2">
    <source>
        <dbReference type="Proteomes" id="UP001501842"/>
    </source>
</evidence>
<gene>
    <name evidence="1" type="ORF">GCM10010439_40440</name>
</gene>